<name>A0ABD0PAG6_CIRMR</name>
<sequence>PSAENRIQVLKGVNIVLPGNQHGQDKRGLFPSPDTTVTVSIAPGTNYPVKTEGPSHGFSVTVPNPHCSEPDSHTVVFDPQLPHN</sequence>
<evidence type="ECO:0000313" key="2">
    <source>
        <dbReference type="Proteomes" id="UP001529510"/>
    </source>
</evidence>
<comment type="caution">
    <text evidence="1">The sequence shown here is derived from an EMBL/GenBank/DDBJ whole genome shotgun (WGS) entry which is preliminary data.</text>
</comment>
<reference evidence="1 2" key="1">
    <citation type="submission" date="2024-05" db="EMBL/GenBank/DDBJ databases">
        <title>Genome sequencing and assembly of Indian major carp, Cirrhinus mrigala (Hamilton, 1822).</title>
        <authorList>
            <person name="Mohindra V."/>
            <person name="Chowdhury L.M."/>
            <person name="Lal K."/>
            <person name="Jena J.K."/>
        </authorList>
    </citation>
    <scope>NUCLEOTIDE SEQUENCE [LARGE SCALE GENOMIC DNA]</scope>
    <source>
        <strain evidence="1">CM1030</strain>
        <tissue evidence="1">Blood</tissue>
    </source>
</reference>
<accession>A0ABD0PAG6</accession>
<feature type="non-terminal residue" evidence="1">
    <location>
        <position position="1"/>
    </location>
</feature>
<organism evidence="1 2">
    <name type="scientific">Cirrhinus mrigala</name>
    <name type="common">Mrigala</name>
    <dbReference type="NCBI Taxonomy" id="683832"/>
    <lineage>
        <taxon>Eukaryota</taxon>
        <taxon>Metazoa</taxon>
        <taxon>Chordata</taxon>
        <taxon>Craniata</taxon>
        <taxon>Vertebrata</taxon>
        <taxon>Euteleostomi</taxon>
        <taxon>Actinopterygii</taxon>
        <taxon>Neopterygii</taxon>
        <taxon>Teleostei</taxon>
        <taxon>Ostariophysi</taxon>
        <taxon>Cypriniformes</taxon>
        <taxon>Cyprinidae</taxon>
        <taxon>Labeoninae</taxon>
        <taxon>Labeonini</taxon>
        <taxon>Cirrhinus</taxon>
    </lineage>
</organism>
<evidence type="ECO:0000313" key="1">
    <source>
        <dbReference type="EMBL" id="KAL0170271.1"/>
    </source>
</evidence>
<protein>
    <submittedName>
        <fullName evidence="1">Uncharacterized protein</fullName>
    </submittedName>
</protein>
<dbReference type="AlphaFoldDB" id="A0ABD0PAG6"/>
<proteinExistence type="predicted"/>
<keyword evidence="2" id="KW-1185">Reference proteome</keyword>
<dbReference type="EMBL" id="JAMKFB020000017">
    <property type="protein sequence ID" value="KAL0170271.1"/>
    <property type="molecule type" value="Genomic_DNA"/>
</dbReference>
<dbReference type="Proteomes" id="UP001529510">
    <property type="component" value="Unassembled WGS sequence"/>
</dbReference>
<gene>
    <name evidence="1" type="ORF">M9458_034867</name>
</gene>
<feature type="non-terminal residue" evidence="1">
    <location>
        <position position="84"/>
    </location>
</feature>